<protein>
    <submittedName>
        <fullName evidence="10">Poly(A) polymerase-like protein</fullName>
    </submittedName>
</protein>
<evidence type="ECO:0000256" key="2">
    <source>
        <dbReference type="ARBA" id="ARBA00007265"/>
    </source>
</evidence>
<evidence type="ECO:0000256" key="4">
    <source>
        <dbReference type="ARBA" id="ARBA00022694"/>
    </source>
</evidence>
<comment type="cofactor">
    <cofactor evidence="1">
        <name>Mg(2+)</name>
        <dbReference type="ChEBI" id="CHEBI:18420"/>
    </cofactor>
</comment>
<dbReference type="GO" id="GO:0046872">
    <property type="term" value="F:metal ion binding"/>
    <property type="evidence" value="ECO:0007669"/>
    <property type="project" value="UniProtKB-KW"/>
</dbReference>
<dbReference type="Proteomes" id="UP000194236">
    <property type="component" value="Unassembled WGS sequence"/>
</dbReference>
<comment type="caution">
    <text evidence="10">The sequence shown here is derived from an EMBL/GenBank/DDBJ whole genome shotgun (WGS) entry which is preliminary data.</text>
</comment>
<evidence type="ECO:0000256" key="3">
    <source>
        <dbReference type="ARBA" id="ARBA00022679"/>
    </source>
</evidence>
<evidence type="ECO:0000313" key="10">
    <source>
        <dbReference type="EMBL" id="OTF83174.1"/>
    </source>
</evidence>
<evidence type="ECO:0000256" key="6">
    <source>
        <dbReference type="ARBA" id="ARBA00022723"/>
    </source>
</evidence>
<dbReference type="GO" id="GO:0016779">
    <property type="term" value="F:nucleotidyltransferase activity"/>
    <property type="evidence" value="ECO:0007669"/>
    <property type="project" value="UniProtKB-KW"/>
</dbReference>
<dbReference type="InterPro" id="IPR043519">
    <property type="entry name" value="NT_sf"/>
</dbReference>
<dbReference type="PANTHER" id="PTHR46173:SF1">
    <property type="entry name" value="CCA TRNA NUCLEOTIDYLTRANSFERASE 1, MITOCHONDRIAL"/>
    <property type="match status" value="1"/>
</dbReference>
<keyword evidence="8" id="KW-0694">RNA-binding</keyword>
<keyword evidence="7" id="KW-0460">Magnesium</keyword>
<evidence type="ECO:0000259" key="9">
    <source>
        <dbReference type="Pfam" id="PF01743"/>
    </source>
</evidence>
<dbReference type="EMBL" id="MUJZ01004774">
    <property type="protein sequence ID" value="OTF83174.1"/>
    <property type="molecule type" value="Genomic_DNA"/>
</dbReference>
<organism evidence="10 11">
    <name type="scientific">Euroglyphus maynei</name>
    <name type="common">Mayne's house dust mite</name>
    <dbReference type="NCBI Taxonomy" id="6958"/>
    <lineage>
        <taxon>Eukaryota</taxon>
        <taxon>Metazoa</taxon>
        <taxon>Ecdysozoa</taxon>
        <taxon>Arthropoda</taxon>
        <taxon>Chelicerata</taxon>
        <taxon>Arachnida</taxon>
        <taxon>Acari</taxon>
        <taxon>Acariformes</taxon>
        <taxon>Sarcoptiformes</taxon>
        <taxon>Astigmata</taxon>
        <taxon>Psoroptidia</taxon>
        <taxon>Analgoidea</taxon>
        <taxon>Pyroglyphidae</taxon>
        <taxon>Pyroglyphinae</taxon>
        <taxon>Euroglyphus</taxon>
    </lineage>
</organism>
<dbReference type="OrthoDB" id="445712at2759"/>
<keyword evidence="5" id="KW-0548">Nucleotidyltransferase</keyword>
<evidence type="ECO:0000313" key="11">
    <source>
        <dbReference type="Proteomes" id="UP000194236"/>
    </source>
</evidence>
<dbReference type="GO" id="GO:0001680">
    <property type="term" value="P:tRNA 3'-terminal CCA addition"/>
    <property type="evidence" value="ECO:0007669"/>
    <property type="project" value="TreeGrafter"/>
</dbReference>
<dbReference type="GO" id="GO:1990180">
    <property type="term" value="P:mitochondrial tRNA 3'-end processing"/>
    <property type="evidence" value="ECO:0007669"/>
    <property type="project" value="TreeGrafter"/>
</dbReference>
<sequence>MAGGAVRDILCHIVPNDIDFASDAKPDEMITILSDKPDIRLITTTSGTKHGTVTARIRDTSQYEITTLRIDRNTDGRHAEVEFINDWKLGCFIQINHFHN</sequence>
<dbReference type="GO" id="GO:0005739">
    <property type="term" value="C:mitochondrion"/>
    <property type="evidence" value="ECO:0007669"/>
    <property type="project" value="TreeGrafter"/>
</dbReference>
<reference evidence="10 11" key="1">
    <citation type="submission" date="2017-03" db="EMBL/GenBank/DDBJ databases">
        <title>Genome Survey of Euroglyphus maynei.</title>
        <authorList>
            <person name="Arlian L.G."/>
            <person name="Morgan M.S."/>
            <person name="Rider S.D."/>
        </authorList>
    </citation>
    <scope>NUCLEOTIDE SEQUENCE [LARGE SCALE GENOMIC DNA]</scope>
    <source>
        <strain evidence="10">Arlian Lab</strain>
        <tissue evidence="10">Whole body</tissue>
    </source>
</reference>
<keyword evidence="6" id="KW-0479">Metal-binding</keyword>
<evidence type="ECO:0000256" key="5">
    <source>
        <dbReference type="ARBA" id="ARBA00022695"/>
    </source>
</evidence>
<dbReference type="PANTHER" id="PTHR46173">
    <property type="entry name" value="CCA TRNA NUCLEOTIDYLTRANSFERASE 1, MITOCHONDRIAL"/>
    <property type="match status" value="1"/>
</dbReference>
<keyword evidence="11" id="KW-1185">Reference proteome</keyword>
<name>A0A1Y3BT38_EURMA</name>
<keyword evidence="4" id="KW-0819">tRNA processing</keyword>
<proteinExistence type="inferred from homology"/>
<accession>A0A1Y3BT38</accession>
<evidence type="ECO:0000256" key="7">
    <source>
        <dbReference type="ARBA" id="ARBA00022842"/>
    </source>
</evidence>
<gene>
    <name evidence="10" type="ORF">BLA29_011965</name>
</gene>
<dbReference type="Pfam" id="PF01743">
    <property type="entry name" value="PolyA_pol"/>
    <property type="match status" value="1"/>
</dbReference>
<evidence type="ECO:0000256" key="8">
    <source>
        <dbReference type="RuleBase" id="RU003953"/>
    </source>
</evidence>
<dbReference type="SUPFAM" id="SSF81301">
    <property type="entry name" value="Nucleotidyltransferase"/>
    <property type="match status" value="1"/>
</dbReference>
<dbReference type="GO" id="GO:0000049">
    <property type="term" value="F:tRNA binding"/>
    <property type="evidence" value="ECO:0007669"/>
    <property type="project" value="TreeGrafter"/>
</dbReference>
<keyword evidence="3 8" id="KW-0808">Transferase</keyword>
<dbReference type="Gene3D" id="3.30.460.10">
    <property type="entry name" value="Beta Polymerase, domain 2"/>
    <property type="match status" value="1"/>
</dbReference>
<dbReference type="AlphaFoldDB" id="A0A1Y3BT38"/>
<comment type="similarity">
    <text evidence="2 8">Belongs to the tRNA nucleotidyltransferase/poly(A) polymerase family.</text>
</comment>
<feature type="domain" description="Poly A polymerase head" evidence="9">
    <location>
        <begin position="1"/>
        <end position="83"/>
    </location>
</feature>
<evidence type="ECO:0000256" key="1">
    <source>
        <dbReference type="ARBA" id="ARBA00001946"/>
    </source>
</evidence>
<dbReference type="InterPro" id="IPR002646">
    <property type="entry name" value="PolA_pol_head_dom"/>
</dbReference>
<dbReference type="InterPro" id="IPR050264">
    <property type="entry name" value="Bact_CCA-adding_enz_type3_sf"/>
</dbReference>